<dbReference type="PANTHER" id="PTHR34558">
    <property type="entry name" value="EXPRESSED PROTEIN"/>
    <property type="match status" value="1"/>
</dbReference>
<evidence type="ECO:0000313" key="3">
    <source>
        <dbReference type="EMBL" id="MED6110266.1"/>
    </source>
</evidence>
<keyword evidence="2" id="KW-0812">Transmembrane</keyword>
<gene>
    <name evidence="3" type="ORF">PIB30_041377</name>
</gene>
<organism evidence="3 4">
    <name type="scientific">Stylosanthes scabra</name>
    <dbReference type="NCBI Taxonomy" id="79078"/>
    <lineage>
        <taxon>Eukaryota</taxon>
        <taxon>Viridiplantae</taxon>
        <taxon>Streptophyta</taxon>
        <taxon>Embryophyta</taxon>
        <taxon>Tracheophyta</taxon>
        <taxon>Spermatophyta</taxon>
        <taxon>Magnoliopsida</taxon>
        <taxon>eudicotyledons</taxon>
        <taxon>Gunneridae</taxon>
        <taxon>Pentapetalae</taxon>
        <taxon>rosids</taxon>
        <taxon>fabids</taxon>
        <taxon>Fabales</taxon>
        <taxon>Fabaceae</taxon>
        <taxon>Papilionoideae</taxon>
        <taxon>50 kb inversion clade</taxon>
        <taxon>dalbergioids sensu lato</taxon>
        <taxon>Dalbergieae</taxon>
        <taxon>Pterocarpus clade</taxon>
        <taxon>Stylosanthes</taxon>
    </lineage>
</organism>
<evidence type="ECO:0000256" key="1">
    <source>
        <dbReference type="SAM" id="MobiDB-lite"/>
    </source>
</evidence>
<accession>A0ABU6QEA1</accession>
<keyword evidence="2" id="KW-1133">Transmembrane helix</keyword>
<feature type="compositionally biased region" description="Low complexity" evidence="1">
    <location>
        <begin position="77"/>
        <end position="89"/>
    </location>
</feature>
<dbReference type="Proteomes" id="UP001341840">
    <property type="component" value="Unassembled WGS sequence"/>
</dbReference>
<name>A0ABU6QEA1_9FABA</name>
<feature type="transmembrane region" description="Helical" evidence="2">
    <location>
        <begin position="139"/>
        <end position="161"/>
    </location>
</feature>
<feature type="compositionally biased region" description="Polar residues" evidence="1">
    <location>
        <begin position="1"/>
        <end position="17"/>
    </location>
</feature>
<evidence type="ECO:0000313" key="4">
    <source>
        <dbReference type="Proteomes" id="UP001341840"/>
    </source>
</evidence>
<protein>
    <submittedName>
        <fullName evidence="3">Uncharacterized protein</fullName>
    </submittedName>
</protein>
<proteinExistence type="predicted"/>
<keyword evidence="2" id="KW-0472">Membrane</keyword>
<keyword evidence="4" id="KW-1185">Reference proteome</keyword>
<evidence type="ECO:0000256" key="2">
    <source>
        <dbReference type="SAM" id="Phobius"/>
    </source>
</evidence>
<comment type="caution">
    <text evidence="3">The sequence shown here is derived from an EMBL/GenBank/DDBJ whole genome shotgun (WGS) entry which is preliminary data.</text>
</comment>
<dbReference type="EMBL" id="JASCZI010000229">
    <property type="protein sequence ID" value="MED6110266.1"/>
    <property type="molecule type" value="Genomic_DNA"/>
</dbReference>
<sequence>MATINQPQITEQSVFSQPPSNSNPPPPPTTTHQIGMRKLGKHQVIIGYSNNIPSPSPSESPKIDHQKNNNKNKKMESSISEGSSSNSGSVPNHERNSVEEQPHYDDDVLNYKGEEQVGEHEQHLLKNEKQHHHAFDNSVAGGGVILGGLATTFLVSIFCYIKATGRKKSDISTSSSSL</sequence>
<dbReference type="PANTHER" id="PTHR34558:SF9">
    <property type="entry name" value="F3L24.15 PROTEIN"/>
    <property type="match status" value="1"/>
</dbReference>
<reference evidence="3 4" key="1">
    <citation type="journal article" date="2023" name="Plants (Basel)">
        <title>Bridging the Gap: Combining Genomics and Transcriptomics Approaches to Understand Stylosanthes scabra, an Orphan Legume from the Brazilian Caatinga.</title>
        <authorList>
            <person name="Ferreira-Neto J.R.C."/>
            <person name="da Silva M.D."/>
            <person name="Binneck E."/>
            <person name="de Melo N.F."/>
            <person name="da Silva R.H."/>
            <person name="de Melo A.L.T.M."/>
            <person name="Pandolfi V."/>
            <person name="Bustamante F.O."/>
            <person name="Brasileiro-Vidal A.C."/>
            <person name="Benko-Iseppon A.M."/>
        </authorList>
    </citation>
    <scope>NUCLEOTIDE SEQUENCE [LARGE SCALE GENOMIC DNA]</scope>
    <source>
        <tissue evidence="3">Leaves</tissue>
    </source>
</reference>
<feature type="compositionally biased region" description="Basic and acidic residues" evidence="1">
    <location>
        <begin position="92"/>
        <end position="104"/>
    </location>
</feature>
<feature type="region of interest" description="Disordered" evidence="1">
    <location>
        <begin position="1"/>
        <end position="104"/>
    </location>
</feature>